<protein>
    <submittedName>
        <fullName evidence="5">Transcriptional regulator</fullName>
    </submittedName>
</protein>
<dbReference type="GO" id="GO:0003677">
    <property type="term" value="F:DNA binding"/>
    <property type="evidence" value="ECO:0007669"/>
    <property type="project" value="UniProtKB-KW"/>
</dbReference>
<dbReference type="PRINTS" id="PR00778">
    <property type="entry name" value="HTHARSR"/>
</dbReference>
<evidence type="ECO:0000313" key="5">
    <source>
        <dbReference type="EMBL" id="RRG20994.1"/>
    </source>
</evidence>
<feature type="domain" description="HTH arsR-type" evidence="4">
    <location>
        <begin position="6"/>
        <end position="101"/>
    </location>
</feature>
<evidence type="ECO:0000256" key="2">
    <source>
        <dbReference type="ARBA" id="ARBA00023125"/>
    </source>
</evidence>
<keyword evidence="2" id="KW-0238">DNA-binding</keyword>
<keyword evidence="6" id="KW-1185">Reference proteome</keyword>
<dbReference type="Gene3D" id="1.10.10.10">
    <property type="entry name" value="Winged helix-like DNA-binding domain superfamily/Winged helix DNA-binding domain"/>
    <property type="match status" value="1"/>
</dbReference>
<dbReference type="AlphaFoldDB" id="A0A425Y0A2"/>
<dbReference type="InterPro" id="IPR001845">
    <property type="entry name" value="HTH_ArsR_DNA-bd_dom"/>
</dbReference>
<keyword evidence="3" id="KW-0804">Transcription</keyword>
<evidence type="ECO:0000313" key="6">
    <source>
        <dbReference type="Proteomes" id="UP000285794"/>
    </source>
</evidence>
<reference evidence="5 6" key="1">
    <citation type="submission" date="2018-07" db="EMBL/GenBank/DDBJ databases">
        <title>Draft genome sequence of Ancylomarina sp. M1P.</title>
        <authorList>
            <person name="Yadav S."/>
            <person name="Villanueva L."/>
            <person name="Damste J.S.S."/>
        </authorList>
    </citation>
    <scope>NUCLEOTIDE SEQUENCE [LARGE SCALE GENOMIC DNA]</scope>
    <source>
        <strain evidence="5 6">M1P</strain>
    </source>
</reference>
<dbReference type="Proteomes" id="UP000285794">
    <property type="component" value="Unassembled WGS sequence"/>
</dbReference>
<name>A0A425Y0A2_9BACT</name>
<dbReference type="PROSITE" id="PS50987">
    <property type="entry name" value="HTH_ARSR_2"/>
    <property type="match status" value="1"/>
</dbReference>
<dbReference type="InterPro" id="IPR011991">
    <property type="entry name" value="ArsR-like_HTH"/>
</dbReference>
<proteinExistence type="predicted"/>
<evidence type="ECO:0000256" key="1">
    <source>
        <dbReference type="ARBA" id="ARBA00023015"/>
    </source>
</evidence>
<dbReference type="NCBIfam" id="NF033788">
    <property type="entry name" value="HTH_metalloreg"/>
    <property type="match status" value="1"/>
</dbReference>
<dbReference type="OrthoDB" id="9800049at2"/>
<dbReference type="SMART" id="SM00418">
    <property type="entry name" value="HTH_ARSR"/>
    <property type="match status" value="1"/>
</dbReference>
<dbReference type="InterPro" id="IPR036390">
    <property type="entry name" value="WH_DNA-bd_sf"/>
</dbReference>
<comment type="caution">
    <text evidence="5">The sequence shown here is derived from an EMBL/GenBank/DDBJ whole genome shotgun (WGS) entry which is preliminary data.</text>
</comment>
<dbReference type="PANTHER" id="PTHR33154:SF15">
    <property type="entry name" value="REGULATORY PROTEIN ARSR"/>
    <property type="match status" value="1"/>
</dbReference>
<keyword evidence="1" id="KW-0805">Transcription regulation</keyword>
<dbReference type="Pfam" id="PF12840">
    <property type="entry name" value="HTH_20"/>
    <property type="match status" value="1"/>
</dbReference>
<sequence>MKKLDLFNDQQQELANLAKALSHPARIAILQYLASCNTCISGDISDHLPLSRTTVSQHLKELKAIGLIKGEVEGLKMRYCLDKPAIESLGSTFNTFFGAIQPQNEECC</sequence>
<accession>A0A425Y0A2</accession>
<dbReference type="GO" id="GO:0003700">
    <property type="term" value="F:DNA-binding transcription factor activity"/>
    <property type="evidence" value="ECO:0007669"/>
    <property type="project" value="InterPro"/>
</dbReference>
<evidence type="ECO:0000259" key="4">
    <source>
        <dbReference type="PROSITE" id="PS50987"/>
    </source>
</evidence>
<dbReference type="EMBL" id="QQWG01000010">
    <property type="protein sequence ID" value="RRG20994.1"/>
    <property type="molecule type" value="Genomic_DNA"/>
</dbReference>
<evidence type="ECO:0000256" key="3">
    <source>
        <dbReference type="ARBA" id="ARBA00023163"/>
    </source>
</evidence>
<dbReference type="InterPro" id="IPR036388">
    <property type="entry name" value="WH-like_DNA-bd_sf"/>
</dbReference>
<dbReference type="CDD" id="cd00090">
    <property type="entry name" value="HTH_ARSR"/>
    <property type="match status" value="1"/>
</dbReference>
<dbReference type="InterPro" id="IPR051081">
    <property type="entry name" value="HTH_MetalResp_TranReg"/>
</dbReference>
<dbReference type="RefSeq" id="WP_125030993.1">
    <property type="nucleotide sequence ID" value="NZ_JAPXVP010000009.1"/>
</dbReference>
<dbReference type="SUPFAM" id="SSF46785">
    <property type="entry name" value="Winged helix' DNA-binding domain"/>
    <property type="match status" value="1"/>
</dbReference>
<organism evidence="5 6">
    <name type="scientific">Ancylomarina euxinus</name>
    <dbReference type="NCBI Taxonomy" id="2283627"/>
    <lineage>
        <taxon>Bacteria</taxon>
        <taxon>Pseudomonadati</taxon>
        <taxon>Bacteroidota</taxon>
        <taxon>Bacteroidia</taxon>
        <taxon>Marinilabiliales</taxon>
        <taxon>Marinifilaceae</taxon>
        <taxon>Ancylomarina</taxon>
    </lineage>
</organism>
<dbReference type="PANTHER" id="PTHR33154">
    <property type="entry name" value="TRANSCRIPTIONAL REGULATOR, ARSR FAMILY"/>
    <property type="match status" value="1"/>
</dbReference>
<gene>
    <name evidence="5" type="ORF">DWB61_11270</name>
</gene>